<dbReference type="Proteomes" id="UP000224460">
    <property type="component" value="Unassembled WGS sequence"/>
</dbReference>
<evidence type="ECO:0000313" key="2">
    <source>
        <dbReference type="Proteomes" id="UP000224460"/>
    </source>
</evidence>
<gene>
    <name evidence="1" type="ORF">CS063_16380</name>
</gene>
<accession>A0AC61D994</accession>
<proteinExistence type="predicted"/>
<name>A0AC61D994_9FIRM</name>
<sequence>MLNIIMDGTKGENSLEAAFKEIASECKEELAYFKLEDFHITPCRNCGGCSYKTPGRCVFKDDTPQLIEVVRQARRCVWITPITLGGYNSITKRLVDKMVLIGVPTMIVYKGRLQHPNSIKEVSDGTYIGVGIVNKDTTEKEKESFKFLIKENGLITCTTGYPLLVEGIEDKEKAKKVLLEALTIGGEK</sequence>
<reference evidence="1" key="1">
    <citation type="submission" date="2017-10" db="EMBL/GenBank/DDBJ databases">
        <title>Genome sequence of cellulolytic Lachnospiraceae bacterium XHS1971 isolated from hotspring sediment.</title>
        <authorList>
            <person name="Vasudevan G."/>
            <person name="Joshi A.J."/>
            <person name="Hivarkar S."/>
            <person name="Lanjekar V.B."/>
            <person name="Dhakephalkar P.K."/>
            <person name="Dagar S."/>
        </authorList>
    </citation>
    <scope>NUCLEOTIDE SEQUENCE</scope>
    <source>
        <strain evidence="1">XHS1971</strain>
    </source>
</reference>
<dbReference type="EMBL" id="PEDL01000033">
    <property type="protein sequence ID" value="PHV69325.1"/>
    <property type="molecule type" value="Genomic_DNA"/>
</dbReference>
<organism evidence="1 2">
    <name type="scientific">Sporanaerobium hydrogeniformans</name>
    <dbReference type="NCBI Taxonomy" id="3072179"/>
    <lineage>
        <taxon>Bacteria</taxon>
        <taxon>Bacillati</taxon>
        <taxon>Bacillota</taxon>
        <taxon>Clostridia</taxon>
        <taxon>Lachnospirales</taxon>
        <taxon>Lachnospiraceae</taxon>
        <taxon>Sporanaerobium</taxon>
    </lineage>
</organism>
<protein>
    <submittedName>
        <fullName evidence="1">Uncharacterized protein</fullName>
    </submittedName>
</protein>
<keyword evidence="2" id="KW-1185">Reference proteome</keyword>
<comment type="caution">
    <text evidence="1">The sequence shown here is derived from an EMBL/GenBank/DDBJ whole genome shotgun (WGS) entry which is preliminary data.</text>
</comment>
<evidence type="ECO:0000313" key="1">
    <source>
        <dbReference type="EMBL" id="PHV69325.1"/>
    </source>
</evidence>